<evidence type="ECO:0000259" key="4">
    <source>
        <dbReference type="PROSITE" id="PS50112"/>
    </source>
</evidence>
<dbReference type="InterPro" id="IPR035965">
    <property type="entry name" value="PAS-like_dom_sf"/>
</dbReference>
<keyword evidence="1" id="KW-0547">Nucleotide-binding</keyword>
<dbReference type="GeneID" id="90982450"/>
<dbReference type="InterPro" id="IPR030828">
    <property type="entry name" value="HTH_TyrR"/>
</dbReference>
<dbReference type="STRING" id="2754.EH55_01945"/>
<dbReference type="SUPFAM" id="SSF55785">
    <property type="entry name" value="PYP-like sensor domain (PAS domain)"/>
    <property type="match status" value="1"/>
</dbReference>
<dbReference type="RefSeq" id="WP_037974051.1">
    <property type="nucleotide sequence ID" value="NZ_JAXDSK010000018.1"/>
</dbReference>
<dbReference type="AlphaFoldDB" id="A0A073IUX4"/>
<evidence type="ECO:0000313" key="5">
    <source>
        <dbReference type="EMBL" id="KEJ93559.1"/>
    </source>
</evidence>
<proteinExistence type="predicted"/>
<dbReference type="GO" id="GO:0003677">
    <property type="term" value="F:DNA binding"/>
    <property type="evidence" value="ECO:0007669"/>
    <property type="project" value="UniProtKB-KW"/>
</dbReference>
<dbReference type="Proteomes" id="UP000027665">
    <property type="component" value="Unassembled WGS sequence"/>
</dbReference>
<dbReference type="GO" id="GO:0005524">
    <property type="term" value="F:ATP binding"/>
    <property type="evidence" value="ECO:0007669"/>
    <property type="project" value="UniProtKB-KW"/>
</dbReference>
<dbReference type="SUPFAM" id="SSF52540">
    <property type="entry name" value="P-loop containing nucleoside triphosphate hydrolases"/>
    <property type="match status" value="1"/>
</dbReference>
<dbReference type="PROSITE" id="PS50112">
    <property type="entry name" value="PAS"/>
    <property type="match status" value="1"/>
</dbReference>
<dbReference type="InterPro" id="IPR058031">
    <property type="entry name" value="AAA_lid_NorR"/>
</dbReference>
<gene>
    <name evidence="5" type="ORF">EH55_01945</name>
</gene>
<feature type="domain" description="Sigma-54 factor interaction" evidence="3">
    <location>
        <begin position="143"/>
        <end position="358"/>
    </location>
</feature>
<dbReference type="OrthoDB" id="9803970at2"/>
<dbReference type="eggNOG" id="COG3829">
    <property type="taxonomic scope" value="Bacteria"/>
</dbReference>
<evidence type="ECO:0000313" key="6">
    <source>
        <dbReference type="Proteomes" id="UP000027665"/>
    </source>
</evidence>
<dbReference type="Gene3D" id="3.30.450.20">
    <property type="entry name" value="PAS domain"/>
    <property type="match status" value="1"/>
</dbReference>
<evidence type="ECO:0000259" key="3">
    <source>
        <dbReference type="PROSITE" id="PS50045"/>
    </source>
</evidence>
<organism evidence="5 6">
    <name type="scientific">Synergistes jonesii</name>
    <dbReference type="NCBI Taxonomy" id="2754"/>
    <lineage>
        <taxon>Bacteria</taxon>
        <taxon>Thermotogati</taxon>
        <taxon>Synergistota</taxon>
        <taxon>Synergistia</taxon>
        <taxon>Synergistales</taxon>
        <taxon>Synergistaceae</taxon>
        <taxon>Synergistes</taxon>
    </lineage>
</organism>
<dbReference type="CDD" id="cd00130">
    <property type="entry name" value="PAS"/>
    <property type="match status" value="1"/>
</dbReference>
<dbReference type="NCBIfam" id="TIGR00229">
    <property type="entry name" value="sensory_box"/>
    <property type="match status" value="1"/>
</dbReference>
<dbReference type="Gene3D" id="1.10.10.60">
    <property type="entry name" value="Homeodomain-like"/>
    <property type="match status" value="1"/>
</dbReference>
<feature type="domain" description="PAS" evidence="4">
    <location>
        <begin position="13"/>
        <end position="67"/>
    </location>
</feature>
<dbReference type="Pfam" id="PF00158">
    <property type="entry name" value="Sigma54_activat"/>
    <property type="match status" value="1"/>
</dbReference>
<dbReference type="InterPro" id="IPR013767">
    <property type="entry name" value="PAS_fold"/>
</dbReference>
<name>A0A073IUX4_9BACT</name>
<protein>
    <recommendedName>
        <fullName evidence="7">Transcriptional regulatory protein TyrR</fullName>
    </recommendedName>
</protein>
<dbReference type="SMART" id="SM00091">
    <property type="entry name" value="PAS"/>
    <property type="match status" value="1"/>
</dbReference>
<comment type="caution">
    <text evidence="5">The sequence shown here is derived from an EMBL/GenBank/DDBJ whole genome shotgun (WGS) entry which is preliminary data.</text>
</comment>
<dbReference type="PANTHER" id="PTHR32071:SF57">
    <property type="entry name" value="C4-DICARBOXYLATE TRANSPORT TRANSCRIPTIONAL REGULATORY PROTEIN DCTD"/>
    <property type="match status" value="1"/>
</dbReference>
<keyword evidence="6" id="KW-1185">Reference proteome</keyword>
<dbReference type="InterPro" id="IPR027417">
    <property type="entry name" value="P-loop_NTPase"/>
</dbReference>
<dbReference type="Pfam" id="PF25601">
    <property type="entry name" value="AAA_lid_14"/>
    <property type="match status" value="1"/>
</dbReference>
<dbReference type="PROSITE" id="PS50045">
    <property type="entry name" value="SIGMA54_INTERACT_4"/>
    <property type="match status" value="1"/>
</dbReference>
<dbReference type="Gene3D" id="1.10.8.60">
    <property type="match status" value="1"/>
</dbReference>
<sequence>MSPMHMQINTPLDGNELSKIIDCMYDEVIIYDGNYNIVYVNQACCRHYGCTPEYMIGKNFFDFINADWWDPSILPIVYKEKRTYAIKQKTYIGAELLTIAVPIFDESKNIKYVVMNVRDNISNIDLYNPQYLYIDSANENIKPISESKIMKELLQKVKKIGQMDVPCIIRGESGVGKKVVGRYLHAISKRKDKPLIVIDCDLASDEQLENKIKELLAYIKGEDSTAEFTSGSTLLFCNISQMPMKSQVLLSQFFPMDNKKMNAIKIIATTSKNLNIMMKNGQFREDLYYKLNVAEIYVPPLRRRREDIRPLIYIFLQNFCKQYGVTRQFTNGVIKAMVNSEWGRNVSELKFLVERLVVMSENIVIDVNQLPINFFGISDTDEPPIEGSSESFDEKMDMYEHYVINDAYQKFKTSRNLAKHLGLSQTKANNLIRKHIRTEDKN</sequence>
<dbReference type="PANTHER" id="PTHR32071">
    <property type="entry name" value="TRANSCRIPTIONAL REGULATORY PROTEIN"/>
    <property type="match status" value="1"/>
</dbReference>
<dbReference type="GO" id="GO:0006355">
    <property type="term" value="P:regulation of DNA-templated transcription"/>
    <property type="evidence" value="ECO:0007669"/>
    <property type="project" value="InterPro"/>
</dbReference>
<accession>A0A073IUX4</accession>
<dbReference type="Gene3D" id="3.40.50.300">
    <property type="entry name" value="P-loop containing nucleotide triphosphate hydrolases"/>
    <property type="match status" value="1"/>
</dbReference>
<reference evidence="5 6" key="1">
    <citation type="submission" date="2014-04" db="EMBL/GenBank/DDBJ databases">
        <title>Draft Genome Sequence of Synergistes jonesii.</title>
        <authorList>
            <person name="Coil D.A."/>
            <person name="Eisen J.A."/>
            <person name="Holland-Moritz H.E."/>
        </authorList>
    </citation>
    <scope>NUCLEOTIDE SEQUENCE [LARGE SCALE GENOMIC DNA]</scope>
    <source>
        <strain evidence="5 6">78-1</strain>
    </source>
</reference>
<evidence type="ECO:0000256" key="1">
    <source>
        <dbReference type="ARBA" id="ARBA00022741"/>
    </source>
</evidence>
<evidence type="ECO:0008006" key="7">
    <source>
        <dbReference type="Google" id="ProtNLM"/>
    </source>
</evidence>
<dbReference type="Pfam" id="PF00989">
    <property type="entry name" value="PAS"/>
    <property type="match status" value="1"/>
</dbReference>
<dbReference type="CDD" id="cd00009">
    <property type="entry name" value="AAA"/>
    <property type="match status" value="1"/>
</dbReference>
<dbReference type="EMBL" id="JMKI01000002">
    <property type="protein sequence ID" value="KEJ93559.1"/>
    <property type="molecule type" value="Genomic_DNA"/>
</dbReference>
<dbReference type="Pfam" id="PF18024">
    <property type="entry name" value="HTH_50"/>
    <property type="match status" value="1"/>
</dbReference>
<keyword evidence="2" id="KW-0067">ATP-binding</keyword>
<dbReference type="InterPro" id="IPR002078">
    <property type="entry name" value="Sigma_54_int"/>
</dbReference>
<dbReference type="InterPro" id="IPR000014">
    <property type="entry name" value="PAS"/>
</dbReference>
<evidence type="ECO:0000256" key="2">
    <source>
        <dbReference type="ARBA" id="ARBA00022840"/>
    </source>
</evidence>